<evidence type="ECO:0000313" key="8">
    <source>
        <dbReference type="EMBL" id="RUT78089.1"/>
    </source>
</evidence>
<name>A0A434AUR2_9BACT</name>
<evidence type="ECO:0000259" key="7">
    <source>
        <dbReference type="Pfam" id="PF00551"/>
    </source>
</evidence>
<dbReference type="InterPro" id="IPR036477">
    <property type="entry name" value="Formyl_transf_N_sf"/>
</dbReference>
<evidence type="ECO:0000313" key="9">
    <source>
        <dbReference type="Proteomes" id="UP000282985"/>
    </source>
</evidence>
<evidence type="ECO:0000256" key="6">
    <source>
        <dbReference type="NCBIfam" id="TIGR00639"/>
    </source>
</evidence>
<evidence type="ECO:0000256" key="2">
    <source>
        <dbReference type="ARBA" id="ARBA00022679"/>
    </source>
</evidence>
<dbReference type="GO" id="GO:0005829">
    <property type="term" value="C:cytosol"/>
    <property type="evidence" value="ECO:0007669"/>
    <property type="project" value="TreeGrafter"/>
</dbReference>
<dbReference type="EC" id="2.1.2.2" evidence="6"/>
<feature type="domain" description="Formyl transferase N-terminal" evidence="7">
    <location>
        <begin position="2"/>
        <end position="181"/>
    </location>
</feature>
<dbReference type="RefSeq" id="WP_127343755.1">
    <property type="nucleotide sequence ID" value="NZ_RJJX01000011.1"/>
</dbReference>
<evidence type="ECO:0000256" key="1">
    <source>
        <dbReference type="ARBA" id="ARBA00005054"/>
    </source>
</evidence>
<keyword evidence="9" id="KW-1185">Reference proteome</keyword>
<dbReference type="PANTHER" id="PTHR43369">
    <property type="entry name" value="PHOSPHORIBOSYLGLYCINAMIDE FORMYLTRANSFERASE"/>
    <property type="match status" value="1"/>
</dbReference>
<dbReference type="Pfam" id="PF00551">
    <property type="entry name" value="Formyl_trans_N"/>
    <property type="match status" value="1"/>
</dbReference>
<dbReference type="GO" id="GO:0006189">
    <property type="term" value="P:'de novo' IMP biosynthetic process"/>
    <property type="evidence" value="ECO:0007669"/>
    <property type="project" value="UniProtKB-UniPathway"/>
</dbReference>
<keyword evidence="3" id="KW-0658">Purine biosynthesis</keyword>
<dbReference type="PANTHER" id="PTHR43369:SF2">
    <property type="entry name" value="PHOSPHORIBOSYLGLYCINAMIDE FORMYLTRANSFERASE"/>
    <property type="match status" value="1"/>
</dbReference>
<accession>A0A434AUR2</accession>
<dbReference type="PROSITE" id="PS00373">
    <property type="entry name" value="GART"/>
    <property type="match status" value="1"/>
</dbReference>
<evidence type="ECO:0000256" key="4">
    <source>
        <dbReference type="ARBA" id="ARBA00038440"/>
    </source>
</evidence>
<dbReference type="InterPro" id="IPR001555">
    <property type="entry name" value="GART_AS"/>
</dbReference>
<dbReference type="AlphaFoldDB" id="A0A434AUR2"/>
<proteinExistence type="inferred from homology"/>
<dbReference type="OrthoDB" id="9806170at2"/>
<comment type="pathway">
    <text evidence="1">Purine metabolism; IMP biosynthesis via de novo pathway; N(2)-formyl-N(1)-(5-phospho-D-ribosyl)glycinamide from N(1)-(5-phospho-D-ribosyl)glycinamide (10-formyl THF route): step 1/1.</text>
</comment>
<dbReference type="Gene3D" id="3.40.50.170">
    <property type="entry name" value="Formyl transferase, N-terminal domain"/>
    <property type="match status" value="1"/>
</dbReference>
<comment type="catalytic activity">
    <reaction evidence="5">
        <text>N(1)-(5-phospho-beta-D-ribosyl)glycinamide + (6R)-10-formyltetrahydrofolate = N(2)-formyl-N(1)-(5-phospho-beta-D-ribosyl)glycinamide + (6S)-5,6,7,8-tetrahydrofolate + H(+)</text>
        <dbReference type="Rhea" id="RHEA:15053"/>
        <dbReference type="ChEBI" id="CHEBI:15378"/>
        <dbReference type="ChEBI" id="CHEBI:57453"/>
        <dbReference type="ChEBI" id="CHEBI:143788"/>
        <dbReference type="ChEBI" id="CHEBI:147286"/>
        <dbReference type="ChEBI" id="CHEBI:195366"/>
        <dbReference type="EC" id="2.1.2.2"/>
    </reaction>
</comment>
<dbReference type="Proteomes" id="UP000282985">
    <property type="component" value="Unassembled WGS sequence"/>
</dbReference>
<protein>
    <recommendedName>
        <fullName evidence="6">Phosphoribosylglycinamide formyltransferase</fullName>
        <ecNumber evidence="6">2.1.2.2</ecNumber>
    </recommendedName>
</protein>
<organism evidence="8 9">
    <name type="scientific">Ancylomarina longa</name>
    <dbReference type="NCBI Taxonomy" id="2487017"/>
    <lineage>
        <taxon>Bacteria</taxon>
        <taxon>Pseudomonadati</taxon>
        <taxon>Bacteroidota</taxon>
        <taxon>Bacteroidia</taxon>
        <taxon>Marinilabiliales</taxon>
        <taxon>Marinifilaceae</taxon>
        <taxon>Ancylomarina</taxon>
    </lineage>
</organism>
<dbReference type="CDD" id="cd08645">
    <property type="entry name" value="FMT_core_GART"/>
    <property type="match status" value="1"/>
</dbReference>
<sequence>MKKIAIFASGSGSNAENIARYFEGNSKVEVSVILTNNPNAFVLSRAKDLKIPSYIFSRNEFYKSDDIIRYLTEKEIDFIVLAGFLWLLPINLLRKFPDSILNIHPALLPKYGGKGMFGMKVHEAVVRNKEKESGITIHLVNENYDEGKVIFQSKCKLNPDDTPEQVAEKVHQLEYEYFPKIIEQLL</sequence>
<evidence type="ECO:0000256" key="3">
    <source>
        <dbReference type="ARBA" id="ARBA00022755"/>
    </source>
</evidence>
<gene>
    <name evidence="8" type="primary">purN</name>
    <name evidence="8" type="ORF">DLK05_09580</name>
</gene>
<dbReference type="NCBIfam" id="TIGR00639">
    <property type="entry name" value="PurN"/>
    <property type="match status" value="1"/>
</dbReference>
<keyword evidence="2 8" id="KW-0808">Transferase</keyword>
<dbReference type="UniPathway" id="UPA00074">
    <property type="reaction ID" value="UER00126"/>
</dbReference>
<dbReference type="SUPFAM" id="SSF53328">
    <property type="entry name" value="Formyltransferase"/>
    <property type="match status" value="1"/>
</dbReference>
<dbReference type="InterPro" id="IPR002376">
    <property type="entry name" value="Formyl_transf_N"/>
</dbReference>
<dbReference type="GO" id="GO:0004644">
    <property type="term" value="F:phosphoribosylglycinamide formyltransferase activity"/>
    <property type="evidence" value="ECO:0007669"/>
    <property type="project" value="UniProtKB-UniRule"/>
</dbReference>
<comment type="similarity">
    <text evidence="4">Belongs to the GART family.</text>
</comment>
<comment type="caution">
    <text evidence="8">The sequence shown here is derived from an EMBL/GenBank/DDBJ whole genome shotgun (WGS) entry which is preliminary data.</text>
</comment>
<reference evidence="8 9" key="1">
    <citation type="submission" date="2018-11" db="EMBL/GenBank/DDBJ databases">
        <title>Parancylomarina longa gen. nov., sp. nov., isolated from sediments of southern Okinawa.</title>
        <authorList>
            <person name="Fu T."/>
        </authorList>
    </citation>
    <scope>NUCLEOTIDE SEQUENCE [LARGE SCALE GENOMIC DNA]</scope>
    <source>
        <strain evidence="8 9">T3-2 S1-C</strain>
    </source>
</reference>
<dbReference type="InterPro" id="IPR004607">
    <property type="entry name" value="GART"/>
</dbReference>
<dbReference type="EMBL" id="RJJX01000011">
    <property type="protein sequence ID" value="RUT78089.1"/>
    <property type="molecule type" value="Genomic_DNA"/>
</dbReference>
<evidence type="ECO:0000256" key="5">
    <source>
        <dbReference type="ARBA" id="ARBA00047664"/>
    </source>
</evidence>